<evidence type="ECO:0000313" key="2">
    <source>
        <dbReference type="EMBL" id="NXV06004.1"/>
    </source>
</evidence>
<feature type="region of interest" description="Disordered" evidence="1">
    <location>
        <begin position="100"/>
        <end position="129"/>
    </location>
</feature>
<feature type="non-terminal residue" evidence="3">
    <location>
        <position position="1"/>
    </location>
</feature>
<dbReference type="EMBL" id="VZUI01058425">
    <property type="protein sequence ID" value="NXV06004.1"/>
    <property type="molecule type" value="Genomic_DNA"/>
</dbReference>
<protein>
    <submittedName>
        <fullName evidence="3">EPIPL protein</fullName>
    </submittedName>
</protein>
<name>A0A7L3QSZ9_9SYLV</name>
<evidence type="ECO:0000313" key="3">
    <source>
        <dbReference type="EMBL" id="NXV06607.1"/>
    </source>
</evidence>
<proteinExistence type="predicted"/>
<dbReference type="EMBL" id="VZUI01063631">
    <property type="protein sequence ID" value="NXV06607.1"/>
    <property type="molecule type" value="Genomic_DNA"/>
</dbReference>
<feature type="non-terminal residue" evidence="3">
    <location>
        <position position="129"/>
    </location>
</feature>
<gene>
    <name evidence="3" type="primary">Eppk1_1</name>
    <name evidence="2" type="synonym">Eppk1_0</name>
    <name evidence="2" type="ORF">CETCET_R15404</name>
    <name evidence="3" type="ORF">CETCET_R15540</name>
</gene>
<organism evidence="3 4">
    <name type="scientific">Cettia cetti</name>
    <dbReference type="NCBI Taxonomy" id="68486"/>
    <lineage>
        <taxon>Eukaryota</taxon>
        <taxon>Metazoa</taxon>
        <taxon>Chordata</taxon>
        <taxon>Craniata</taxon>
        <taxon>Vertebrata</taxon>
        <taxon>Euteleostomi</taxon>
        <taxon>Archelosauria</taxon>
        <taxon>Archosauria</taxon>
        <taxon>Dinosauria</taxon>
        <taxon>Saurischia</taxon>
        <taxon>Theropoda</taxon>
        <taxon>Coelurosauria</taxon>
        <taxon>Aves</taxon>
        <taxon>Neognathae</taxon>
        <taxon>Neoaves</taxon>
        <taxon>Telluraves</taxon>
        <taxon>Australaves</taxon>
        <taxon>Passeriformes</taxon>
        <taxon>Sylvioidea</taxon>
        <taxon>Sylviidae</taxon>
        <taxon>Acrocephalinae</taxon>
        <taxon>Cettia</taxon>
    </lineage>
</organism>
<sequence length="129" mass="13782">VTVKSSSRAPVAAAGQEGDEPSKEEPPNEEPWETTLKTTVVHVGAGEFQGHKVSLWDLLQSRYIPEENRKELLELYQAGELSLEQVRTVVTTIVTRAAAGEGAEPAAPEGGPRAEPVTTEAEATPLHGD</sequence>
<dbReference type="AlphaFoldDB" id="A0A7L3QSZ9"/>
<evidence type="ECO:0000313" key="4">
    <source>
        <dbReference type="Proteomes" id="UP000524451"/>
    </source>
</evidence>
<dbReference type="Proteomes" id="UP000524451">
    <property type="component" value="Unassembled WGS sequence"/>
</dbReference>
<reference evidence="3 4" key="1">
    <citation type="submission" date="2019-09" db="EMBL/GenBank/DDBJ databases">
        <title>Bird 10,000 Genomes (B10K) Project - Family phase.</title>
        <authorList>
            <person name="Zhang G."/>
        </authorList>
    </citation>
    <scope>NUCLEOTIDE SEQUENCE [LARGE SCALE GENOMIC DNA]</scope>
    <source>
        <strain evidence="3">OUT-0056</strain>
        <tissue evidence="3">Blood</tissue>
    </source>
</reference>
<feature type="compositionally biased region" description="Low complexity" evidence="1">
    <location>
        <begin position="100"/>
        <end position="116"/>
    </location>
</feature>
<comment type="caution">
    <text evidence="3">The sequence shown here is derived from an EMBL/GenBank/DDBJ whole genome shotgun (WGS) entry which is preliminary data.</text>
</comment>
<evidence type="ECO:0000256" key="1">
    <source>
        <dbReference type="SAM" id="MobiDB-lite"/>
    </source>
</evidence>
<accession>A0A7L3QSZ9</accession>
<feature type="region of interest" description="Disordered" evidence="1">
    <location>
        <begin position="1"/>
        <end position="34"/>
    </location>
</feature>
<keyword evidence="4" id="KW-1185">Reference proteome</keyword>